<dbReference type="EMBL" id="SPHZ02000012">
    <property type="protein sequence ID" value="KAF0888205.1"/>
    <property type="molecule type" value="Genomic_DNA"/>
</dbReference>
<dbReference type="AlphaFoldDB" id="A0A6G1BIP4"/>
<dbReference type="Proteomes" id="UP000479710">
    <property type="component" value="Unassembled WGS sequence"/>
</dbReference>
<reference evidence="2 3" key="1">
    <citation type="submission" date="2019-11" db="EMBL/GenBank/DDBJ databases">
        <title>Whole genome sequence of Oryza granulata.</title>
        <authorList>
            <person name="Li W."/>
        </authorList>
    </citation>
    <scope>NUCLEOTIDE SEQUENCE [LARGE SCALE GENOMIC DNA]</scope>
    <source>
        <strain evidence="3">cv. Menghai</strain>
        <tissue evidence="2">Leaf</tissue>
    </source>
</reference>
<evidence type="ECO:0000259" key="1">
    <source>
        <dbReference type="Pfam" id="PF07762"/>
    </source>
</evidence>
<feature type="domain" description="DUF1618" evidence="1">
    <location>
        <begin position="78"/>
        <end position="194"/>
    </location>
</feature>
<dbReference type="InterPro" id="IPR011676">
    <property type="entry name" value="DUF1618"/>
</dbReference>
<name>A0A6G1BIP4_9ORYZ</name>
<organism evidence="2 3">
    <name type="scientific">Oryza meyeriana var. granulata</name>
    <dbReference type="NCBI Taxonomy" id="110450"/>
    <lineage>
        <taxon>Eukaryota</taxon>
        <taxon>Viridiplantae</taxon>
        <taxon>Streptophyta</taxon>
        <taxon>Embryophyta</taxon>
        <taxon>Tracheophyta</taxon>
        <taxon>Spermatophyta</taxon>
        <taxon>Magnoliopsida</taxon>
        <taxon>Liliopsida</taxon>
        <taxon>Poales</taxon>
        <taxon>Poaceae</taxon>
        <taxon>BOP clade</taxon>
        <taxon>Oryzoideae</taxon>
        <taxon>Oryzeae</taxon>
        <taxon>Oryzinae</taxon>
        <taxon>Oryza</taxon>
        <taxon>Oryza meyeriana</taxon>
    </lineage>
</organism>
<dbReference type="PANTHER" id="PTHR33074">
    <property type="entry name" value="EXPRESSED PROTEIN-RELATED"/>
    <property type="match status" value="1"/>
</dbReference>
<keyword evidence="3" id="KW-1185">Reference proteome</keyword>
<dbReference type="Pfam" id="PF07762">
    <property type="entry name" value="DUF1618"/>
    <property type="match status" value="1"/>
</dbReference>
<evidence type="ECO:0000313" key="2">
    <source>
        <dbReference type="EMBL" id="KAF0888205.1"/>
    </source>
</evidence>
<protein>
    <recommendedName>
        <fullName evidence="1">DUF1618 domain-containing protein</fullName>
    </recommendedName>
</protein>
<dbReference type="OrthoDB" id="693343at2759"/>
<dbReference type="PANTHER" id="PTHR33074:SF96">
    <property type="entry name" value="EXPRESSED PROTEIN"/>
    <property type="match status" value="1"/>
</dbReference>
<comment type="caution">
    <text evidence="2">The sequence shown here is derived from an EMBL/GenBank/DDBJ whole genome shotgun (WGS) entry which is preliminary data.</text>
</comment>
<accession>A0A6G1BIP4</accession>
<sequence length="209" mass="23446">MGILRHGGEEDDLAVAELDITTPSEPPRLRVLCAASCSQWEVKRPPIFAVNGGDLDQEKLMMNCDADTVVPFGRYLCWVDYCMGGVLLCDVFDENPKLLYLELPPKIPGLDRLRHGRSWSPTKVDGLIDEDVKPASGFTAAPWILRIGETDEMTWVKETVVQSDELWVLDGFETLLRTPLQYPLVSLDAPNVVYFVLRQEGKKDVGVRL</sequence>
<evidence type="ECO:0000313" key="3">
    <source>
        <dbReference type="Proteomes" id="UP000479710"/>
    </source>
</evidence>
<proteinExistence type="predicted"/>
<gene>
    <name evidence="2" type="ORF">E2562_013661</name>
</gene>